<evidence type="ECO:0000259" key="3">
    <source>
        <dbReference type="Pfam" id="PF13360"/>
    </source>
</evidence>
<dbReference type="InterPro" id="IPR002372">
    <property type="entry name" value="PQQ_rpt_dom"/>
</dbReference>
<accession>A0A9W7DZJ8</accession>
<feature type="transmembrane region" description="Helical" evidence="2">
    <location>
        <begin position="1247"/>
        <end position="1266"/>
    </location>
</feature>
<keyword evidence="5" id="KW-1185">Reference proteome</keyword>
<evidence type="ECO:0000313" key="5">
    <source>
        <dbReference type="Proteomes" id="UP001165082"/>
    </source>
</evidence>
<comment type="caution">
    <text evidence="4">The sequence shown here is derived from an EMBL/GenBank/DDBJ whole genome shotgun (WGS) entry which is preliminary data.</text>
</comment>
<keyword evidence="2" id="KW-0472">Membrane</keyword>
<dbReference type="OrthoDB" id="196022at2759"/>
<dbReference type="SUPFAM" id="SSF50998">
    <property type="entry name" value="Quinoprotein alcohol dehydrogenase-like"/>
    <property type="match status" value="2"/>
</dbReference>
<feature type="compositionally biased region" description="Acidic residues" evidence="1">
    <location>
        <begin position="1150"/>
        <end position="1165"/>
    </location>
</feature>
<dbReference type="Pfam" id="PF13360">
    <property type="entry name" value="PQQ_2"/>
    <property type="match status" value="2"/>
</dbReference>
<dbReference type="PANTHER" id="PTHR34512:SF30">
    <property type="entry name" value="OUTER MEMBRANE PROTEIN ASSEMBLY FACTOR BAMB"/>
    <property type="match status" value="1"/>
</dbReference>
<evidence type="ECO:0000313" key="4">
    <source>
        <dbReference type="EMBL" id="GMH60887.1"/>
    </source>
</evidence>
<feature type="domain" description="Pyrrolo-quinoline quinone repeat" evidence="3">
    <location>
        <begin position="7"/>
        <end position="194"/>
    </location>
</feature>
<reference evidence="4" key="1">
    <citation type="submission" date="2022-07" db="EMBL/GenBank/DDBJ databases">
        <title>Genome analysis of Parmales, a sister group of diatoms, reveals the evolutionary specialization of diatoms from phago-mixotrophs to photoautotrophs.</title>
        <authorList>
            <person name="Ban H."/>
            <person name="Sato S."/>
            <person name="Yoshikawa S."/>
            <person name="Kazumasa Y."/>
            <person name="Nakamura Y."/>
            <person name="Ichinomiya M."/>
            <person name="Saitoh K."/>
            <person name="Sato N."/>
            <person name="Blanc-Mathieu R."/>
            <person name="Endo H."/>
            <person name="Kuwata A."/>
            <person name="Ogata H."/>
        </authorList>
    </citation>
    <scope>NUCLEOTIDE SEQUENCE</scope>
</reference>
<evidence type="ECO:0000256" key="2">
    <source>
        <dbReference type="SAM" id="Phobius"/>
    </source>
</evidence>
<proteinExistence type="predicted"/>
<feature type="transmembrane region" description="Helical" evidence="2">
    <location>
        <begin position="1205"/>
        <end position="1227"/>
    </location>
</feature>
<feature type="domain" description="Pyrrolo-quinoline quinone repeat" evidence="3">
    <location>
        <begin position="211"/>
        <end position="393"/>
    </location>
</feature>
<feature type="transmembrane region" description="Helical" evidence="2">
    <location>
        <begin position="755"/>
        <end position="777"/>
    </location>
</feature>
<dbReference type="SMART" id="SM00320">
    <property type="entry name" value="WD40"/>
    <property type="match status" value="4"/>
</dbReference>
<feature type="compositionally biased region" description="Basic and acidic residues" evidence="1">
    <location>
        <begin position="1496"/>
        <end position="1521"/>
    </location>
</feature>
<feature type="region of interest" description="Disordered" evidence="1">
    <location>
        <begin position="1143"/>
        <end position="1166"/>
    </location>
</feature>
<dbReference type="Proteomes" id="UP001165082">
    <property type="component" value="Unassembled WGS sequence"/>
</dbReference>
<dbReference type="EMBL" id="BRXZ01003740">
    <property type="protein sequence ID" value="GMH60887.1"/>
    <property type="molecule type" value="Genomic_DNA"/>
</dbReference>
<dbReference type="InterPro" id="IPR001680">
    <property type="entry name" value="WD40_rpt"/>
</dbReference>
<feature type="transmembrane region" description="Helical" evidence="2">
    <location>
        <begin position="1418"/>
        <end position="1440"/>
    </location>
</feature>
<feature type="transmembrane region" description="Helical" evidence="2">
    <location>
        <begin position="797"/>
        <end position="821"/>
    </location>
</feature>
<feature type="transmembrane region" description="Helical" evidence="2">
    <location>
        <begin position="898"/>
        <end position="916"/>
    </location>
</feature>
<sequence>MNPGLDVIASCDDNGVIIVRATKTGNFFWSKKVKSGVVSLVATDFLFFVMMENGRLTSFWLTDGGVFWSKQISRSRVTNMIMVEHTLVATSVHGHVFSISLLDGEILWSESPKGVSNDACILCVNDDDNDNIAYGTRGGDVVLRQAFGEGNVLWSSNHDSQINSIDVNTTCVVTGSADGLVVCWSCLDGSILWQGITFGRVNEVEICPGLDTVLSCGDGKVVQLWNTTTGSIVWENKLSRTEVETVEFDGKSVVFSSHFGNVFYLDYKTGKLIWKDEVKKSVTETAISPSTAAFGYDSGSVTVYDLKTELCLYTNLRHKRESVAICVTESSTVVTAANDFTVRCTNRKGVELWNVKGDNQPTALLVIGQIVVTGYKNGSINCLDVQEGKSQWDESTSSSSALDQEVTNLHYDPTANILYASCMNLRNGESTLCALSLADGKQIWRMGVASEICGIATPEELSFHDSGFIVTKFGGILAFEKERGIIIGKALGGQSFPEIISFAVLGDLFMVCCKNYVHLLEFVSDFALVFGGNAGSLIIDDNKNDPKGKTSDPKDKKKKKHFRKVWKSPRIGKDGATILKCVAHGEFGYLVTSNEIFIVNTQHWKHPYLWSIYPTFHEDPMSDITCLGNYIYTSSSKVVRHKMKYAEKYEGLSVGREMFTHEEEGGGDESEGIVVYNNEASAIEKTRTSKMAALANKLQENSNYYELRALQFLQLALFLQRSAFAFKNVEAPISYDEIANFMENFVDVMIVLPNIPFTAIFIMVIFIVFLFLFIFSVQEYLEFAKFMYPSNTRYQKLWTLISVYCELCSGFLAIPIMTYLLKIFSCQESEITGESVLSATVEGDDEGNDDDGGGGADDDSPFGFQEQSDATVNSTTIFDFSLGFGEQEEVVCYTSGHYVLLVTAVVAILFYLPMAIRFIRVDKSLDCIEAKRNFFDWKSDQIMLETRIHAQSLVDTTAERASFGVGVGLTFVSTFVETELSTVLIDFLIQAVFVVTTHLHPPHFDKRTNKMALLLAYSTLYIFGVAVMSTIVDDKYNPVANVAPFFMPLMLIGGTISLYRDYLWVVYVKKVYKKNVKDEKIWRSGGQQSGPSGGKVFVIGDAKAAVGRLLRGRKQVVHETGEAIVMKEKNAAEKVRKMTKRSRKYQVKEVEDEESTSSSDEDDVVDATFGSTRKKKGYELTPLGDPDNEGEYAKMDLLKKVAYQLNFGALVCSMGLLGVSGFCFFYGARYDSFDGQYASQGQISPYLALIGIVICSIAAIVQNVVYTYCPTLLLFFVCSTAAQHDYNVMGVLNDAVDCVSLPVDFTSDATTMFYGYGDGRLWPVPAAQEEEVLTQACPFEAENGFLYSCGCCSAQDGGTNDVYVVLRGAGDESVAAGSGRISECVCFRASNLICDDVWDSEDLAASGSTFYKMTVASFILNAVILLLTAGVILFSTVAAIRGLEKFFTEESIKAWKRHKEARVKELKKIIELGRKKLSGAKGDTNNTARSQTTRLLAEKMRSSLSNKKKEEEKERQKSQGK</sequence>
<gene>
    <name evidence="4" type="ORF">TrRE_jg978</name>
</gene>
<dbReference type="InterPro" id="IPR015943">
    <property type="entry name" value="WD40/YVTN_repeat-like_dom_sf"/>
</dbReference>
<keyword evidence="2" id="KW-1133">Transmembrane helix</keyword>
<keyword evidence="2" id="KW-0812">Transmembrane</keyword>
<feature type="compositionally biased region" description="Polar residues" evidence="1">
    <location>
        <begin position="1483"/>
        <end position="1494"/>
    </location>
</feature>
<evidence type="ECO:0000256" key="1">
    <source>
        <dbReference type="SAM" id="MobiDB-lite"/>
    </source>
</evidence>
<organism evidence="4 5">
    <name type="scientific">Triparma retinervis</name>
    <dbReference type="NCBI Taxonomy" id="2557542"/>
    <lineage>
        <taxon>Eukaryota</taxon>
        <taxon>Sar</taxon>
        <taxon>Stramenopiles</taxon>
        <taxon>Ochrophyta</taxon>
        <taxon>Bolidophyceae</taxon>
        <taxon>Parmales</taxon>
        <taxon>Triparmaceae</taxon>
        <taxon>Triparma</taxon>
    </lineage>
</organism>
<feature type="transmembrane region" description="Helical" evidence="2">
    <location>
        <begin position="1038"/>
        <end position="1059"/>
    </location>
</feature>
<dbReference type="Gene3D" id="2.130.10.10">
    <property type="entry name" value="YVTN repeat-like/Quinoprotein amine dehydrogenase"/>
    <property type="match status" value="2"/>
</dbReference>
<name>A0A9W7DZJ8_9STRA</name>
<feature type="transmembrane region" description="Helical" evidence="2">
    <location>
        <begin position="1012"/>
        <end position="1032"/>
    </location>
</feature>
<dbReference type="InterPro" id="IPR011047">
    <property type="entry name" value="Quinoprotein_ADH-like_sf"/>
</dbReference>
<feature type="region of interest" description="Disordered" evidence="1">
    <location>
        <begin position="1478"/>
        <end position="1521"/>
    </location>
</feature>
<dbReference type="PANTHER" id="PTHR34512">
    <property type="entry name" value="CELL SURFACE PROTEIN"/>
    <property type="match status" value="1"/>
</dbReference>
<protein>
    <recommendedName>
        <fullName evidence="3">Pyrrolo-quinoline quinone repeat domain-containing protein</fullName>
    </recommendedName>
</protein>